<dbReference type="PANTHER" id="PTHR14413">
    <property type="entry name" value="RIBOSOMAL PROTEIN L17"/>
    <property type="match status" value="1"/>
</dbReference>
<reference evidence="6 7" key="1">
    <citation type="journal article" date="2007" name="Science">
        <title>Sea anemone genome reveals ancestral eumetazoan gene repertoire and genomic organization.</title>
        <authorList>
            <person name="Putnam N.H."/>
            <person name="Srivastava M."/>
            <person name="Hellsten U."/>
            <person name="Dirks B."/>
            <person name="Chapman J."/>
            <person name="Salamov A."/>
            <person name="Terry A."/>
            <person name="Shapiro H."/>
            <person name="Lindquist E."/>
            <person name="Kapitonov V.V."/>
            <person name="Jurka J."/>
            <person name="Genikhovich G."/>
            <person name="Grigoriev I.V."/>
            <person name="Lucas S.M."/>
            <person name="Steele R.E."/>
            <person name="Finnerty J.R."/>
            <person name="Technau U."/>
            <person name="Martindale M.Q."/>
            <person name="Rokhsar D.S."/>
        </authorList>
    </citation>
    <scope>NUCLEOTIDE SEQUENCE [LARGE SCALE GENOMIC DNA]</scope>
    <source>
        <strain evidence="7">CH2 X CH6</strain>
    </source>
</reference>
<accession>A7S6J3</accession>
<dbReference type="AlphaFoldDB" id="A7S6J3"/>
<name>A7S6J3_NEMVE</name>
<dbReference type="HOGENOM" id="CLU_1176667_0_0_1"/>
<evidence type="ECO:0000256" key="4">
    <source>
        <dbReference type="ARBA" id="ARBA00035290"/>
    </source>
</evidence>
<evidence type="ECO:0000313" key="7">
    <source>
        <dbReference type="Proteomes" id="UP000001593"/>
    </source>
</evidence>
<dbReference type="Pfam" id="PF01196">
    <property type="entry name" value="Ribosomal_L17"/>
    <property type="match status" value="1"/>
</dbReference>
<dbReference type="GO" id="GO:0005762">
    <property type="term" value="C:mitochondrial large ribosomal subunit"/>
    <property type="evidence" value="ECO:0000318"/>
    <property type="project" value="GO_Central"/>
</dbReference>
<evidence type="ECO:0000256" key="1">
    <source>
        <dbReference type="ARBA" id="ARBA00008777"/>
    </source>
</evidence>
<sequence>MAASLLQKILSPSLKNSLNCGNNVIFIRLATHRQIPTKKVENPFVQRRTNLIKQLLVALVQNERIQTTLHKAQQLKKYGDLLITLSQLSKPPPDLDMIEDGFILSESEAREKMITKKIVNRRSKKVVVLPSVLSKEEYVARCREEASNMVMGDQDVLDKLYGTLKERYQDKYGNFVRIIKIPHPALCDYPKMAYVELVDNDLEPLPDMPELSNGKRVVYKRNNEDDTEAGVAVAQR</sequence>
<dbReference type="GO" id="GO:0003735">
    <property type="term" value="F:structural constituent of ribosome"/>
    <property type="evidence" value="ECO:0000318"/>
    <property type="project" value="GO_Central"/>
</dbReference>
<comment type="similarity">
    <text evidence="1">Belongs to the bacterial ribosomal protein bL17 family.</text>
</comment>
<evidence type="ECO:0000256" key="3">
    <source>
        <dbReference type="ARBA" id="ARBA00023274"/>
    </source>
</evidence>
<organism evidence="6 7">
    <name type="scientific">Nematostella vectensis</name>
    <name type="common">Starlet sea anemone</name>
    <dbReference type="NCBI Taxonomy" id="45351"/>
    <lineage>
        <taxon>Eukaryota</taxon>
        <taxon>Metazoa</taxon>
        <taxon>Cnidaria</taxon>
        <taxon>Anthozoa</taxon>
        <taxon>Hexacorallia</taxon>
        <taxon>Actiniaria</taxon>
        <taxon>Edwardsiidae</taxon>
        <taxon>Nematostella</taxon>
    </lineage>
</organism>
<gene>
    <name evidence="6" type="ORF">NEMVEDRAFT_v1g243211</name>
</gene>
<dbReference type="InterPro" id="IPR036373">
    <property type="entry name" value="Ribosomal_bL17_sf"/>
</dbReference>
<evidence type="ECO:0000256" key="5">
    <source>
        <dbReference type="ARBA" id="ARBA00035413"/>
    </source>
</evidence>
<keyword evidence="7" id="KW-1185">Reference proteome</keyword>
<dbReference type="EMBL" id="DS469588">
    <property type="protein sequence ID" value="EDO40633.1"/>
    <property type="molecule type" value="Genomic_DNA"/>
</dbReference>
<dbReference type="STRING" id="45351.A7S6J3"/>
<dbReference type="SUPFAM" id="SSF64263">
    <property type="entry name" value="Prokaryotic ribosomal protein L17"/>
    <property type="match status" value="1"/>
</dbReference>
<dbReference type="KEGG" id="nve:5512355"/>
<keyword evidence="3" id="KW-0687">Ribonucleoprotein</keyword>
<keyword evidence="2" id="KW-0689">Ribosomal protein</keyword>
<dbReference type="GO" id="GO:0006412">
    <property type="term" value="P:translation"/>
    <property type="evidence" value="ECO:0007669"/>
    <property type="project" value="InterPro"/>
</dbReference>
<dbReference type="Gene3D" id="3.90.1030.10">
    <property type="entry name" value="Ribosomal protein L17"/>
    <property type="match status" value="1"/>
</dbReference>
<dbReference type="InParanoid" id="A7S6J3"/>
<dbReference type="Proteomes" id="UP000001593">
    <property type="component" value="Unassembled WGS sequence"/>
</dbReference>
<dbReference type="OMA" id="WLAYVEY"/>
<dbReference type="OrthoDB" id="275000at2759"/>
<dbReference type="PANTHER" id="PTHR14413:SF16">
    <property type="entry name" value="LARGE RIBOSOMAL SUBUNIT PROTEIN BL17M"/>
    <property type="match status" value="1"/>
</dbReference>
<evidence type="ECO:0000256" key="2">
    <source>
        <dbReference type="ARBA" id="ARBA00022980"/>
    </source>
</evidence>
<proteinExistence type="inferred from homology"/>
<protein>
    <recommendedName>
        <fullName evidence="4">Large ribosomal subunit protein bL17m</fullName>
    </recommendedName>
    <alternativeName>
        <fullName evidence="5">39S ribosomal protein L17, mitochondrial</fullName>
    </alternativeName>
</protein>
<evidence type="ECO:0000313" key="6">
    <source>
        <dbReference type="EMBL" id="EDO40633.1"/>
    </source>
</evidence>
<dbReference type="InterPro" id="IPR000456">
    <property type="entry name" value="Ribosomal_bL17"/>
</dbReference>